<organism evidence="1 2">
    <name type="scientific">Euphydryas editha</name>
    <name type="common">Edith's checkerspot</name>
    <dbReference type="NCBI Taxonomy" id="104508"/>
    <lineage>
        <taxon>Eukaryota</taxon>
        <taxon>Metazoa</taxon>
        <taxon>Ecdysozoa</taxon>
        <taxon>Arthropoda</taxon>
        <taxon>Hexapoda</taxon>
        <taxon>Insecta</taxon>
        <taxon>Pterygota</taxon>
        <taxon>Neoptera</taxon>
        <taxon>Endopterygota</taxon>
        <taxon>Lepidoptera</taxon>
        <taxon>Glossata</taxon>
        <taxon>Ditrysia</taxon>
        <taxon>Papilionoidea</taxon>
        <taxon>Nymphalidae</taxon>
        <taxon>Nymphalinae</taxon>
        <taxon>Euphydryas</taxon>
    </lineage>
</organism>
<gene>
    <name evidence="1" type="ORF">EEDITHA_LOCUS4380</name>
</gene>
<evidence type="ECO:0000313" key="2">
    <source>
        <dbReference type="Proteomes" id="UP001153954"/>
    </source>
</evidence>
<comment type="caution">
    <text evidence="1">The sequence shown here is derived from an EMBL/GenBank/DDBJ whole genome shotgun (WGS) entry which is preliminary data.</text>
</comment>
<sequence>MTSSVLLASELNTKHPHWNSRVSDRHRIQLDLTSFSRLLPYLPHNFPIGRMTSADVLDVAILKGVTLKLRYIEETIPELDLDYRPVLIELGPDTQLSFPTRVVTNWKKLDELLQSIDSHTLSDIGTYLPDRIDIIEVNQ</sequence>
<dbReference type="Proteomes" id="UP001153954">
    <property type="component" value="Unassembled WGS sequence"/>
</dbReference>
<proteinExistence type="predicted"/>
<dbReference type="AlphaFoldDB" id="A0AAU9TRV4"/>
<reference evidence="1" key="1">
    <citation type="submission" date="2022-03" db="EMBL/GenBank/DDBJ databases">
        <authorList>
            <person name="Tunstrom K."/>
        </authorList>
    </citation>
    <scope>NUCLEOTIDE SEQUENCE</scope>
</reference>
<protein>
    <submittedName>
        <fullName evidence="1">Uncharacterized protein</fullName>
    </submittedName>
</protein>
<name>A0AAU9TRV4_EUPED</name>
<keyword evidence="2" id="KW-1185">Reference proteome</keyword>
<evidence type="ECO:0000313" key="1">
    <source>
        <dbReference type="EMBL" id="CAH2088194.1"/>
    </source>
</evidence>
<accession>A0AAU9TRV4</accession>
<dbReference type="EMBL" id="CAKOGL010000007">
    <property type="protein sequence ID" value="CAH2088194.1"/>
    <property type="molecule type" value="Genomic_DNA"/>
</dbReference>